<evidence type="ECO:0000256" key="1">
    <source>
        <dbReference type="SAM" id="MobiDB-lite"/>
    </source>
</evidence>
<dbReference type="InParanoid" id="A0A423WJI0"/>
<name>A0A423WJI0_9PEZI</name>
<feature type="region of interest" description="Disordered" evidence="1">
    <location>
        <begin position="24"/>
        <end position="71"/>
    </location>
</feature>
<proteinExistence type="predicted"/>
<evidence type="ECO:0000313" key="2">
    <source>
        <dbReference type="EMBL" id="ROW03586.1"/>
    </source>
</evidence>
<dbReference type="AlphaFoldDB" id="A0A423WJI0"/>
<gene>
    <name evidence="2" type="ORF">VPNG_07181</name>
</gene>
<keyword evidence="3" id="KW-1185">Reference proteome</keyword>
<protein>
    <submittedName>
        <fullName evidence="2">Uncharacterized protein</fullName>
    </submittedName>
</protein>
<organism evidence="2 3">
    <name type="scientific">Cytospora leucostoma</name>
    <dbReference type="NCBI Taxonomy" id="1230097"/>
    <lineage>
        <taxon>Eukaryota</taxon>
        <taxon>Fungi</taxon>
        <taxon>Dikarya</taxon>
        <taxon>Ascomycota</taxon>
        <taxon>Pezizomycotina</taxon>
        <taxon>Sordariomycetes</taxon>
        <taxon>Sordariomycetidae</taxon>
        <taxon>Diaporthales</taxon>
        <taxon>Cytosporaceae</taxon>
        <taxon>Cytospora</taxon>
    </lineage>
</organism>
<sequence length="71" mass="8171">MAGPQQAVIDLTLDDIISSQEIPNQQRTISSRKRHFEDLIDEDDHAQRRKPLMEMEGIYSNRKRAPSQPAP</sequence>
<evidence type="ECO:0000313" key="3">
    <source>
        <dbReference type="Proteomes" id="UP000285146"/>
    </source>
</evidence>
<dbReference type="EMBL" id="LKEB01000049">
    <property type="protein sequence ID" value="ROW03586.1"/>
    <property type="molecule type" value="Genomic_DNA"/>
</dbReference>
<accession>A0A423WJI0</accession>
<reference evidence="2 3" key="1">
    <citation type="submission" date="2015-09" db="EMBL/GenBank/DDBJ databases">
        <title>Host preference determinants of Valsa canker pathogens revealed by comparative genomics.</title>
        <authorList>
            <person name="Yin Z."/>
            <person name="Huang L."/>
        </authorList>
    </citation>
    <scope>NUCLEOTIDE SEQUENCE [LARGE SCALE GENOMIC DNA]</scope>
    <source>
        <strain evidence="2 3">SXYLt</strain>
    </source>
</reference>
<dbReference type="Proteomes" id="UP000285146">
    <property type="component" value="Unassembled WGS sequence"/>
</dbReference>
<comment type="caution">
    <text evidence="2">The sequence shown here is derived from an EMBL/GenBank/DDBJ whole genome shotgun (WGS) entry which is preliminary data.</text>
</comment>